<protein>
    <submittedName>
        <fullName evidence="2">Uncharacterized protein</fullName>
    </submittedName>
</protein>
<name>A0ABW4I9L9_9SPHI</name>
<feature type="compositionally biased region" description="Acidic residues" evidence="1">
    <location>
        <begin position="152"/>
        <end position="162"/>
    </location>
</feature>
<feature type="compositionally biased region" description="Basic and acidic residues" evidence="1">
    <location>
        <begin position="136"/>
        <end position="149"/>
    </location>
</feature>
<dbReference type="RefSeq" id="WP_379661854.1">
    <property type="nucleotide sequence ID" value="NZ_JBHUDG010000004.1"/>
</dbReference>
<dbReference type="Proteomes" id="UP001597118">
    <property type="component" value="Unassembled WGS sequence"/>
</dbReference>
<sequence length="345" mass="40292">MMNKEEILKKIGNIIQELADQHQYLSANKNVNDLELELFTANADFLLDHIEIFRKLKVSSELQEVSQPVASVQDFSPTIENKFFEPQEAPKEEKEEESNEVEKMTLQFDFPEPTEMIFDFEKNMDLEDVFDRELTPEEQEVIDRKKQNNDDVVSEEAEEQPIPEQIIEPEEPVEESEEEIQITNEEILRVSIKQETYTEEIFTNQAPQELNVQPENSIEELPVNEPEIIARVEKIETYEEHIVEKKVSLNELLSAQRAQQTAGIAKPIADLKAVISLNDKMIFIKELFNGYNLAYSEAIEILNRFDSFEAADNFLLKNYADKNNWAQKQQVVDRLYEILNRKFKN</sequence>
<reference evidence="3" key="1">
    <citation type="journal article" date="2019" name="Int. J. Syst. Evol. Microbiol.">
        <title>The Global Catalogue of Microorganisms (GCM) 10K type strain sequencing project: providing services to taxonomists for standard genome sequencing and annotation.</title>
        <authorList>
            <consortium name="The Broad Institute Genomics Platform"/>
            <consortium name="The Broad Institute Genome Sequencing Center for Infectious Disease"/>
            <person name="Wu L."/>
            <person name="Ma J."/>
        </authorList>
    </citation>
    <scope>NUCLEOTIDE SEQUENCE [LARGE SCALE GENOMIC DNA]</scope>
    <source>
        <strain evidence="3">CCUG 53762</strain>
    </source>
</reference>
<comment type="caution">
    <text evidence="2">The sequence shown here is derived from an EMBL/GenBank/DDBJ whole genome shotgun (WGS) entry which is preliminary data.</text>
</comment>
<evidence type="ECO:0000313" key="3">
    <source>
        <dbReference type="Proteomes" id="UP001597118"/>
    </source>
</evidence>
<gene>
    <name evidence="2" type="ORF">ACFSAH_06265</name>
</gene>
<dbReference type="EMBL" id="JBHUDG010000004">
    <property type="protein sequence ID" value="MFD1629476.1"/>
    <property type="molecule type" value="Genomic_DNA"/>
</dbReference>
<organism evidence="2 3">
    <name type="scientific">Pseudopedobacter beijingensis</name>
    <dbReference type="NCBI Taxonomy" id="1207056"/>
    <lineage>
        <taxon>Bacteria</taxon>
        <taxon>Pseudomonadati</taxon>
        <taxon>Bacteroidota</taxon>
        <taxon>Sphingobacteriia</taxon>
        <taxon>Sphingobacteriales</taxon>
        <taxon>Sphingobacteriaceae</taxon>
        <taxon>Pseudopedobacter</taxon>
    </lineage>
</organism>
<proteinExistence type="predicted"/>
<evidence type="ECO:0000256" key="1">
    <source>
        <dbReference type="SAM" id="MobiDB-lite"/>
    </source>
</evidence>
<accession>A0ABW4I9L9</accession>
<evidence type="ECO:0000313" key="2">
    <source>
        <dbReference type="EMBL" id="MFD1629476.1"/>
    </source>
</evidence>
<keyword evidence="3" id="KW-1185">Reference proteome</keyword>
<feature type="region of interest" description="Disordered" evidence="1">
    <location>
        <begin position="136"/>
        <end position="162"/>
    </location>
</feature>